<proteinExistence type="predicted"/>
<reference evidence="1" key="1">
    <citation type="submission" date="2014-09" db="EMBL/GenBank/DDBJ databases">
        <authorList>
            <person name="Magalhaes I.L.F."/>
            <person name="Oliveira U."/>
            <person name="Santos F.R."/>
            <person name="Vidigal T.H.D.A."/>
            <person name="Brescovit A.D."/>
            <person name="Santos A.J."/>
        </authorList>
    </citation>
    <scope>NUCLEOTIDE SEQUENCE</scope>
    <source>
        <tissue evidence="1">Shoot tissue taken approximately 20 cm above the soil surface</tissue>
    </source>
</reference>
<protein>
    <submittedName>
        <fullName evidence="1">Uncharacterized protein</fullName>
    </submittedName>
</protein>
<sequence>MSLSYMTMLPCAEVRRVCLEINQHRTLLL</sequence>
<evidence type="ECO:0000313" key="1">
    <source>
        <dbReference type="EMBL" id="JAD44690.1"/>
    </source>
</evidence>
<name>A0A0A9A6S5_ARUDO</name>
<dbReference type="EMBL" id="GBRH01253205">
    <property type="protein sequence ID" value="JAD44690.1"/>
    <property type="molecule type" value="Transcribed_RNA"/>
</dbReference>
<dbReference type="AlphaFoldDB" id="A0A0A9A6S5"/>
<reference evidence="1" key="2">
    <citation type="journal article" date="2015" name="Data Brief">
        <title>Shoot transcriptome of the giant reed, Arundo donax.</title>
        <authorList>
            <person name="Barrero R.A."/>
            <person name="Guerrero F.D."/>
            <person name="Moolhuijzen P."/>
            <person name="Goolsby J.A."/>
            <person name="Tidwell J."/>
            <person name="Bellgard S.E."/>
            <person name="Bellgard M.I."/>
        </authorList>
    </citation>
    <scope>NUCLEOTIDE SEQUENCE</scope>
    <source>
        <tissue evidence="1">Shoot tissue taken approximately 20 cm above the soil surface</tissue>
    </source>
</reference>
<organism evidence="1">
    <name type="scientific">Arundo donax</name>
    <name type="common">Giant reed</name>
    <name type="synonym">Donax arundinaceus</name>
    <dbReference type="NCBI Taxonomy" id="35708"/>
    <lineage>
        <taxon>Eukaryota</taxon>
        <taxon>Viridiplantae</taxon>
        <taxon>Streptophyta</taxon>
        <taxon>Embryophyta</taxon>
        <taxon>Tracheophyta</taxon>
        <taxon>Spermatophyta</taxon>
        <taxon>Magnoliopsida</taxon>
        <taxon>Liliopsida</taxon>
        <taxon>Poales</taxon>
        <taxon>Poaceae</taxon>
        <taxon>PACMAD clade</taxon>
        <taxon>Arundinoideae</taxon>
        <taxon>Arundineae</taxon>
        <taxon>Arundo</taxon>
    </lineage>
</organism>
<accession>A0A0A9A6S5</accession>